<name>A0A0H5QHT0_9EUKA</name>
<reference evidence="2" key="1">
    <citation type="submission" date="2015-04" db="EMBL/GenBank/DDBJ databases">
        <title>The genome sequence of the plant pathogenic Rhizarian Plasmodiophora brassicae reveals insights in its biotrophic life cycle and the origin of chitin synthesis.</title>
        <authorList>
            <person name="Schwelm A."/>
            <person name="Fogelqvist J."/>
            <person name="Knaust A."/>
            <person name="Julke S."/>
            <person name="Lilja T."/>
            <person name="Dhandapani V."/>
            <person name="Bonilla-Rosso G."/>
            <person name="Karlsson M."/>
            <person name="Shevchenko A."/>
            <person name="Choi S.R."/>
            <person name="Kim H.G."/>
            <person name="Park J.Y."/>
            <person name="Lim Y.P."/>
            <person name="Ludwig-Muller J."/>
            <person name="Dixelius C."/>
        </authorList>
    </citation>
    <scope>NUCLEOTIDE SEQUENCE</scope>
    <source>
        <tissue evidence="2">Potato root galls</tissue>
    </source>
</reference>
<sequence length="117" mass="13525">MTMIFVSFSIVFGIMMQNLWNLIVLRLNDDVFSKTPTRQLKGAAITHLINTQQINASEPKWVDCSTTNGSPIELISRLCHYLISLMKNHRRRSLYSNRYIRRYGNASLDGQCLWSIS</sequence>
<organism evidence="2">
    <name type="scientific">Spongospora subterranea</name>
    <dbReference type="NCBI Taxonomy" id="70186"/>
    <lineage>
        <taxon>Eukaryota</taxon>
        <taxon>Sar</taxon>
        <taxon>Rhizaria</taxon>
        <taxon>Endomyxa</taxon>
        <taxon>Phytomyxea</taxon>
        <taxon>Plasmodiophorida</taxon>
        <taxon>Plasmodiophoridae</taxon>
        <taxon>Spongospora</taxon>
    </lineage>
</organism>
<accession>A0A0H5QHT0</accession>
<evidence type="ECO:0000256" key="1">
    <source>
        <dbReference type="SAM" id="Phobius"/>
    </source>
</evidence>
<evidence type="ECO:0000313" key="2">
    <source>
        <dbReference type="EMBL" id="CRZ01533.1"/>
    </source>
</evidence>
<proteinExistence type="predicted"/>
<keyword evidence="1" id="KW-0472">Membrane</keyword>
<keyword evidence="1" id="KW-1133">Transmembrane helix</keyword>
<dbReference type="EMBL" id="HACM01001091">
    <property type="protein sequence ID" value="CRZ01533.1"/>
    <property type="molecule type" value="Transcribed_RNA"/>
</dbReference>
<dbReference type="AlphaFoldDB" id="A0A0H5QHT0"/>
<protein>
    <submittedName>
        <fullName evidence="2">Uncharacterized protein</fullName>
    </submittedName>
</protein>
<keyword evidence="1" id="KW-0812">Transmembrane</keyword>
<feature type="transmembrane region" description="Helical" evidence="1">
    <location>
        <begin position="6"/>
        <end position="25"/>
    </location>
</feature>